<organism evidence="2 3">
    <name type="scientific">Hucho hucho</name>
    <name type="common">huchen</name>
    <dbReference type="NCBI Taxonomy" id="62062"/>
    <lineage>
        <taxon>Eukaryota</taxon>
        <taxon>Metazoa</taxon>
        <taxon>Chordata</taxon>
        <taxon>Craniata</taxon>
        <taxon>Vertebrata</taxon>
        <taxon>Euteleostomi</taxon>
        <taxon>Actinopterygii</taxon>
        <taxon>Neopterygii</taxon>
        <taxon>Teleostei</taxon>
        <taxon>Protacanthopterygii</taxon>
        <taxon>Salmoniformes</taxon>
        <taxon>Salmonidae</taxon>
        <taxon>Salmoninae</taxon>
        <taxon>Hucho</taxon>
    </lineage>
</organism>
<accession>A0A4W5RLE0</accession>
<dbReference type="PROSITE" id="PS50994">
    <property type="entry name" value="INTEGRASE"/>
    <property type="match status" value="1"/>
</dbReference>
<dbReference type="InterPro" id="IPR012337">
    <property type="entry name" value="RNaseH-like_sf"/>
</dbReference>
<dbReference type="GO" id="GO:0003676">
    <property type="term" value="F:nucleic acid binding"/>
    <property type="evidence" value="ECO:0007669"/>
    <property type="project" value="InterPro"/>
</dbReference>
<evidence type="ECO:0000313" key="3">
    <source>
        <dbReference type="Proteomes" id="UP000314982"/>
    </source>
</evidence>
<dbReference type="Ensembl" id="ENSHHUT00000092294.1">
    <property type="protein sequence ID" value="ENSHHUP00000089517.1"/>
    <property type="gene ID" value="ENSHHUG00000051682.1"/>
</dbReference>
<dbReference type="PANTHER" id="PTHR46791">
    <property type="entry name" value="EXPRESSED PROTEIN"/>
    <property type="match status" value="1"/>
</dbReference>
<dbReference type="STRING" id="62062.ENSHHUP00000089517"/>
<dbReference type="SUPFAM" id="SSF53098">
    <property type="entry name" value="Ribonuclease H-like"/>
    <property type="match status" value="1"/>
</dbReference>
<feature type="domain" description="Integrase catalytic" evidence="1">
    <location>
        <begin position="105"/>
        <end position="177"/>
    </location>
</feature>
<reference evidence="2" key="2">
    <citation type="submission" date="2025-08" db="UniProtKB">
        <authorList>
            <consortium name="Ensembl"/>
        </authorList>
    </citation>
    <scope>IDENTIFICATION</scope>
</reference>
<dbReference type="InterPro" id="IPR001584">
    <property type="entry name" value="Integrase_cat-core"/>
</dbReference>
<name>A0A4W5RLE0_9TELE</name>
<dbReference type="InterPro" id="IPR058913">
    <property type="entry name" value="Integrase_dom_put"/>
</dbReference>
<dbReference type="PANTHER" id="PTHR46791:SF5">
    <property type="entry name" value="CLR5 DOMAIN-CONTAINING PROTEIN-RELATED"/>
    <property type="match status" value="1"/>
</dbReference>
<dbReference type="Gene3D" id="3.30.420.10">
    <property type="entry name" value="Ribonuclease H-like superfamily/Ribonuclease H"/>
    <property type="match status" value="1"/>
</dbReference>
<evidence type="ECO:0000313" key="2">
    <source>
        <dbReference type="Ensembl" id="ENSHHUP00000089517.1"/>
    </source>
</evidence>
<proteinExistence type="predicted"/>
<dbReference type="AlphaFoldDB" id="A0A4W5RLE0"/>
<keyword evidence="3" id="KW-1185">Reference proteome</keyword>
<dbReference type="GO" id="GO:0015074">
    <property type="term" value="P:DNA integration"/>
    <property type="evidence" value="ECO:0007669"/>
    <property type="project" value="InterPro"/>
</dbReference>
<reference evidence="2" key="3">
    <citation type="submission" date="2025-09" db="UniProtKB">
        <authorList>
            <consortium name="Ensembl"/>
        </authorList>
    </citation>
    <scope>IDENTIFICATION</scope>
</reference>
<protein>
    <recommendedName>
        <fullName evidence="1">Integrase catalytic domain-containing protein</fullName>
    </recommendedName>
</protein>
<dbReference type="GeneTree" id="ENSGT00940000165266"/>
<dbReference type="InterPro" id="IPR036397">
    <property type="entry name" value="RNaseH_sf"/>
</dbReference>
<evidence type="ECO:0000259" key="1">
    <source>
        <dbReference type="PROSITE" id="PS50994"/>
    </source>
</evidence>
<dbReference type="Pfam" id="PF24764">
    <property type="entry name" value="rva_4"/>
    <property type="match status" value="1"/>
</dbReference>
<sequence length="257" mass="29184">MSCAFSVSQMADILHVSRSTVKRRLRHFNLSHALLYSDMSDLALDEKMDLVAGNDKLGPEAVRAKIRALGIRVQRRSVRDSMICVNPRAAALRAMSQRLHRRSYCVAGPNSLWHLDGNHKLIRWRIVIHGGIDGYSRLVVFLRASSNNRSSTVMDCFMNAVSRYGVPSRVRTDHGGENNPVCLFMNIFRGSGRGSALRGRSTHNQRIERLWGDLWCGMTNVYHGLFNFFESEGVVNADNEIHLWALHYVYLPRSIET</sequence>
<reference evidence="3" key="1">
    <citation type="submission" date="2018-06" db="EMBL/GenBank/DDBJ databases">
        <title>Genome assembly of Danube salmon.</title>
        <authorList>
            <person name="Macqueen D.J."/>
            <person name="Gundappa M.K."/>
        </authorList>
    </citation>
    <scope>NUCLEOTIDE SEQUENCE [LARGE SCALE GENOMIC DNA]</scope>
</reference>
<dbReference type="Proteomes" id="UP000314982">
    <property type="component" value="Unassembled WGS sequence"/>
</dbReference>